<evidence type="ECO:0000313" key="1">
    <source>
        <dbReference type="EMBL" id="MFK9084591.1"/>
    </source>
</evidence>
<name>A0ACC7N182_9PSED</name>
<organism evidence="1 2">
    <name type="scientific">Pseudomonas neuropathica</name>
    <dbReference type="NCBI Taxonomy" id="2730425"/>
    <lineage>
        <taxon>Bacteria</taxon>
        <taxon>Pseudomonadati</taxon>
        <taxon>Pseudomonadota</taxon>
        <taxon>Gammaproteobacteria</taxon>
        <taxon>Pseudomonadales</taxon>
        <taxon>Pseudomonadaceae</taxon>
        <taxon>Pseudomonas</taxon>
    </lineage>
</organism>
<proteinExistence type="predicted"/>
<protein>
    <submittedName>
        <fullName evidence="1">Uncharacterized protein</fullName>
    </submittedName>
</protein>
<evidence type="ECO:0000313" key="2">
    <source>
        <dbReference type="Proteomes" id="UP001622950"/>
    </source>
</evidence>
<gene>
    <name evidence="1" type="ORF">ACJEBM_28445</name>
</gene>
<accession>A0ACC7N182</accession>
<comment type="caution">
    <text evidence="1">The sequence shown here is derived from an EMBL/GenBank/DDBJ whole genome shotgun (WGS) entry which is preliminary data.</text>
</comment>
<sequence length="49" mass="5389">MLSISLIAKVARNSLQVARGDDVPEINVIGVTRPGVAGRPFDHYIERTR</sequence>
<dbReference type="Proteomes" id="UP001622950">
    <property type="component" value="Unassembled WGS sequence"/>
</dbReference>
<dbReference type="EMBL" id="JBJHQE010000090">
    <property type="protein sequence ID" value="MFK9084591.1"/>
    <property type="molecule type" value="Genomic_DNA"/>
</dbReference>
<keyword evidence="2" id="KW-1185">Reference proteome</keyword>
<reference evidence="1" key="1">
    <citation type="submission" date="2024-11" db="EMBL/GenBank/DDBJ databases">
        <authorList>
            <person name="Lucas J.A."/>
        </authorList>
    </citation>
    <scope>NUCLEOTIDE SEQUENCE</scope>
    <source>
        <strain evidence="1">Z 8.8</strain>
    </source>
</reference>